<feature type="compositionally biased region" description="Pro residues" evidence="1">
    <location>
        <begin position="71"/>
        <end position="86"/>
    </location>
</feature>
<dbReference type="InterPro" id="IPR051678">
    <property type="entry name" value="AGP_Transferase"/>
</dbReference>
<evidence type="ECO:0000259" key="2">
    <source>
        <dbReference type="Pfam" id="PF01636"/>
    </source>
</evidence>
<evidence type="ECO:0000313" key="4">
    <source>
        <dbReference type="Proteomes" id="UP000242814"/>
    </source>
</evidence>
<feature type="domain" description="Aminoglycoside phosphotransferase" evidence="2">
    <location>
        <begin position="317"/>
        <end position="505"/>
    </location>
</feature>
<dbReference type="SUPFAM" id="SSF56112">
    <property type="entry name" value="Protein kinase-like (PK-like)"/>
    <property type="match status" value="1"/>
</dbReference>
<dbReference type="AlphaFoldDB" id="A0A1D2JAT1"/>
<name>A0A1D2JAT1_PARBR</name>
<evidence type="ECO:0000256" key="1">
    <source>
        <dbReference type="SAM" id="MobiDB-lite"/>
    </source>
</evidence>
<dbReference type="InterPro" id="IPR002575">
    <property type="entry name" value="Aminoglycoside_PTrfase"/>
</dbReference>
<dbReference type="VEuPathDB" id="FungiDB:PABG_06065"/>
<feature type="region of interest" description="Disordered" evidence="1">
    <location>
        <begin position="71"/>
        <end position="144"/>
    </location>
</feature>
<organism evidence="3 4">
    <name type="scientific">Paracoccidioides brasiliensis</name>
    <dbReference type="NCBI Taxonomy" id="121759"/>
    <lineage>
        <taxon>Eukaryota</taxon>
        <taxon>Fungi</taxon>
        <taxon>Dikarya</taxon>
        <taxon>Ascomycota</taxon>
        <taxon>Pezizomycotina</taxon>
        <taxon>Eurotiomycetes</taxon>
        <taxon>Eurotiomycetidae</taxon>
        <taxon>Onygenales</taxon>
        <taxon>Ajellomycetaceae</taxon>
        <taxon>Paracoccidioides</taxon>
    </lineage>
</organism>
<gene>
    <name evidence="3" type="ORF">ACO22_05260</name>
</gene>
<dbReference type="PANTHER" id="PTHR21310">
    <property type="entry name" value="AMINOGLYCOSIDE PHOSPHOTRANSFERASE-RELATED-RELATED"/>
    <property type="match status" value="1"/>
</dbReference>
<accession>A0A1D2JAT1</accession>
<dbReference type="PANTHER" id="PTHR21310:SF15">
    <property type="entry name" value="AMINOGLYCOSIDE PHOSPHOTRANSFERASE DOMAIN-CONTAINING PROTEIN"/>
    <property type="match status" value="1"/>
</dbReference>
<dbReference type="Pfam" id="PF01636">
    <property type="entry name" value="APH"/>
    <property type="match status" value="1"/>
</dbReference>
<comment type="caution">
    <text evidence="3">The sequence shown here is derived from an EMBL/GenBank/DDBJ whole genome shotgun (WGS) entry which is preliminary data.</text>
</comment>
<dbReference type="Proteomes" id="UP000242814">
    <property type="component" value="Unassembled WGS sequence"/>
</dbReference>
<feature type="compositionally biased region" description="Low complexity" evidence="1">
    <location>
        <begin position="129"/>
        <end position="141"/>
    </location>
</feature>
<dbReference type="InterPro" id="IPR011009">
    <property type="entry name" value="Kinase-like_dom_sf"/>
</dbReference>
<feature type="compositionally biased region" description="Basic residues" evidence="1">
    <location>
        <begin position="104"/>
        <end position="113"/>
    </location>
</feature>
<proteinExistence type="predicted"/>
<evidence type="ECO:0000313" key="3">
    <source>
        <dbReference type="EMBL" id="ODH24705.1"/>
    </source>
</evidence>
<dbReference type="EMBL" id="LZYO01000228">
    <property type="protein sequence ID" value="ODH24705.1"/>
    <property type="molecule type" value="Genomic_DNA"/>
</dbReference>
<protein>
    <recommendedName>
        <fullName evidence="2">Aminoglycoside phosphotransferase domain-containing protein</fullName>
    </recommendedName>
</protein>
<sequence>MDVEYGAVDVHAAAGTDTDTSNQLQLRQGKFRPRRCWCPLLQLRLRQLYPSRILRLHRNLNGNGVYQIMAPPPPIPYREPPQPPRSRQPRRPPGLTIQPVAQPRRTRRTRRHPAALEPGIQSVSQPIASPSHPRSRPQSRSNVQLVPNAAQQSTSLGIAPLPPPVIPNPLIATNQNDENREGDNKTDHRVRDIPQFTMFRIHQMIHVLLNDLLRDPQVRPMDMGMIADSAVARLATIFSASGALGLPDRRRIQLPNNVHLDKHWILPNAVQMGYLSPELKVLARTYLTSEKQRQRNLPLSDIIEGLNAAIAEGKLFGVEDRTILVNLSDMFVVKIGQYDMLDDIEMLRYIAANAPQVPLPKIHGSLRAVDMNMEWGFLFMSNYCTGYTLGDLWSRLDHEQKISIRDQLEGIFRALRSVEPPRPFSRRQATLGGGSPRRCKDSRGYTYLALQPLYNEVDFNKFVTSHFPQGNAWSTQLKDHLREDHNVVMTYGNLHPRNIIISPVPQAGMPIGGNNPNLYQVVTGNATRAEVEIAAHREWRVTCLVNWQRGGVYPEHWEYVKALNPSDTAGCLPRWWYYLPRSIGTWPIEHAADCLIMVP</sequence>
<dbReference type="VEuPathDB" id="FungiDB:PADG_06644"/>
<reference evidence="3 4" key="1">
    <citation type="submission" date="2016-06" db="EMBL/GenBank/DDBJ databases">
        <authorList>
            <person name="Kjaerup R.B."/>
            <person name="Dalgaard T.S."/>
            <person name="Juul-Madsen H.R."/>
        </authorList>
    </citation>
    <scope>NUCLEOTIDE SEQUENCE [LARGE SCALE GENOMIC DNA]</scope>
    <source>
        <strain evidence="3 4">Pb300</strain>
    </source>
</reference>